<dbReference type="OrthoDB" id="7401506at2"/>
<comment type="caution">
    <text evidence="1">The sequence shown here is derived from an EMBL/GenBank/DDBJ whole genome shotgun (WGS) entry which is preliminary data.</text>
</comment>
<gene>
    <name evidence="1" type="ORF">GRI36_00270</name>
</gene>
<proteinExistence type="predicted"/>
<reference evidence="1 2" key="1">
    <citation type="submission" date="2019-12" db="EMBL/GenBank/DDBJ databases">
        <title>Genomic-based taxomic classification of the family Erythrobacteraceae.</title>
        <authorList>
            <person name="Xu L."/>
        </authorList>
    </citation>
    <scope>NUCLEOTIDE SEQUENCE [LARGE SCALE GENOMIC DNA]</scope>
    <source>
        <strain evidence="1 2">JCM 17802</strain>
    </source>
</reference>
<evidence type="ECO:0000313" key="2">
    <source>
        <dbReference type="Proteomes" id="UP000468943"/>
    </source>
</evidence>
<protein>
    <submittedName>
        <fullName evidence="1">Uncharacterized protein</fullName>
    </submittedName>
</protein>
<sequence length="280" mass="31006">MNSDPDLHFTSDHILHDGGVVEFHCSSDTQQWPWLVLPPDHPIVVQNTQYWTSVESSLARGTMDGSKWTALTWTKWTSGDPGAGRDFGPMVRGTSQPIGDDERPQNRICLYDAQDNLVCDMLSYGVVFRNRDFEAWRAKAKDDSAAETSLDQFEFAPTADVGSEGVGPSLISPLHNDGRRHAMGLITKANAFPPGHPFMSGSGDHVNATHLCEAGHQFLHLLEGGKPLRVTGGEMRFTRYVELARPIRIEETARNENDVSMAVTQGGKPCTTITLQFERR</sequence>
<name>A0A6I4SIA7_9SPHN</name>
<dbReference type="RefSeq" id="WP_160596646.1">
    <property type="nucleotide sequence ID" value="NZ_WTYS01000001.1"/>
</dbReference>
<dbReference type="AlphaFoldDB" id="A0A6I4SIA7"/>
<organism evidence="1 2">
    <name type="scientific">Pontixanthobacter gangjinensis</name>
    <dbReference type="NCBI Taxonomy" id="1028742"/>
    <lineage>
        <taxon>Bacteria</taxon>
        <taxon>Pseudomonadati</taxon>
        <taxon>Pseudomonadota</taxon>
        <taxon>Alphaproteobacteria</taxon>
        <taxon>Sphingomonadales</taxon>
        <taxon>Erythrobacteraceae</taxon>
        <taxon>Pontixanthobacter</taxon>
    </lineage>
</organism>
<evidence type="ECO:0000313" key="1">
    <source>
        <dbReference type="EMBL" id="MXO55305.1"/>
    </source>
</evidence>
<keyword evidence="2" id="KW-1185">Reference proteome</keyword>
<dbReference type="EMBL" id="WTYS01000001">
    <property type="protein sequence ID" value="MXO55305.1"/>
    <property type="molecule type" value="Genomic_DNA"/>
</dbReference>
<dbReference type="Proteomes" id="UP000468943">
    <property type="component" value="Unassembled WGS sequence"/>
</dbReference>
<accession>A0A6I4SIA7</accession>